<organism evidence="2 3">
    <name type="scientific">Streptomyces luteireticuli</name>
    <dbReference type="NCBI Taxonomy" id="173858"/>
    <lineage>
        <taxon>Bacteria</taxon>
        <taxon>Bacillati</taxon>
        <taxon>Actinomycetota</taxon>
        <taxon>Actinomycetes</taxon>
        <taxon>Kitasatosporales</taxon>
        <taxon>Streptomycetaceae</taxon>
        <taxon>Streptomyces</taxon>
    </lineage>
</organism>
<keyword evidence="3" id="KW-1185">Reference proteome</keyword>
<dbReference type="Proteomes" id="UP001500879">
    <property type="component" value="Unassembled WGS sequence"/>
</dbReference>
<name>A0ABP3ISD9_9ACTN</name>
<accession>A0ABP3ISD9</accession>
<proteinExistence type="predicted"/>
<gene>
    <name evidence="2" type="ORF">GCM10010357_40630</name>
</gene>
<evidence type="ECO:0008006" key="4">
    <source>
        <dbReference type="Google" id="ProtNLM"/>
    </source>
</evidence>
<feature type="region of interest" description="Disordered" evidence="1">
    <location>
        <begin position="1"/>
        <end position="23"/>
    </location>
</feature>
<evidence type="ECO:0000313" key="2">
    <source>
        <dbReference type="EMBL" id="GAA0415197.1"/>
    </source>
</evidence>
<evidence type="ECO:0000313" key="3">
    <source>
        <dbReference type="Proteomes" id="UP001500879"/>
    </source>
</evidence>
<protein>
    <recommendedName>
        <fullName evidence="4">DNA primase/polymerase bifunctional N-terminal domain-containing protein</fullName>
    </recommendedName>
</protein>
<dbReference type="EMBL" id="BAAABX010000047">
    <property type="protein sequence ID" value="GAA0415197.1"/>
    <property type="molecule type" value="Genomic_DNA"/>
</dbReference>
<evidence type="ECO:0000256" key="1">
    <source>
        <dbReference type="SAM" id="MobiDB-lite"/>
    </source>
</evidence>
<sequence>MLPGMTSEYQRKSWSTTLSGGNPAAQMSARAGLWLVSRETRPQDAREAWMRDAPAMLRTGLHFAAVRLPAGLLHRLAGGEDRGGVEKVFRSFGVTGAVIADPNQRRYYALVRPVEACPGPWDDPAVELLGRDCYLGVPAPYRADPPGTHWLLAPPEGEEDLCDLAAMGNLVAAARGCEHGARGTMGSVNWSWSVPARRV</sequence>
<comment type="caution">
    <text evidence="2">The sequence shown here is derived from an EMBL/GenBank/DDBJ whole genome shotgun (WGS) entry which is preliminary data.</text>
</comment>
<reference evidence="3" key="1">
    <citation type="journal article" date="2019" name="Int. J. Syst. Evol. Microbiol.">
        <title>The Global Catalogue of Microorganisms (GCM) 10K type strain sequencing project: providing services to taxonomists for standard genome sequencing and annotation.</title>
        <authorList>
            <consortium name="The Broad Institute Genomics Platform"/>
            <consortium name="The Broad Institute Genome Sequencing Center for Infectious Disease"/>
            <person name="Wu L."/>
            <person name="Ma J."/>
        </authorList>
    </citation>
    <scope>NUCLEOTIDE SEQUENCE [LARGE SCALE GENOMIC DNA]</scope>
    <source>
        <strain evidence="3">JCM 4788</strain>
    </source>
</reference>